<gene>
    <name evidence="2" type="ORF">V5O48_013299</name>
</gene>
<accession>A0ABR3F0G9</accession>
<feature type="compositionally biased region" description="Polar residues" evidence="1">
    <location>
        <begin position="99"/>
        <end position="110"/>
    </location>
</feature>
<feature type="compositionally biased region" description="Low complexity" evidence="1">
    <location>
        <begin position="111"/>
        <end position="126"/>
    </location>
</feature>
<feature type="compositionally biased region" description="Acidic residues" evidence="1">
    <location>
        <begin position="164"/>
        <end position="175"/>
    </location>
</feature>
<evidence type="ECO:0000313" key="2">
    <source>
        <dbReference type="EMBL" id="KAL0568684.1"/>
    </source>
</evidence>
<comment type="caution">
    <text evidence="2">The sequence shown here is derived from an EMBL/GenBank/DDBJ whole genome shotgun (WGS) entry which is preliminary data.</text>
</comment>
<keyword evidence="3" id="KW-1185">Reference proteome</keyword>
<dbReference type="Proteomes" id="UP001465976">
    <property type="component" value="Unassembled WGS sequence"/>
</dbReference>
<name>A0ABR3F0G9_9AGAR</name>
<protein>
    <submittedName>
        <fullName evidence="2">Uncharacterized protein</fullName>
    </submittedName>
</protein>
<feature type="region of interest" description="Disordered" evidence="1">
    <location>
        <begin position="1"/>
        <end position="49"/>
    </location>
</feature>
<feature type="compositionally biased region" description="Basic and acidic residues" evidence="1">
    <location>
        <begin position="1"/>
        <end position="16"/>
    </location>
</feature>
<feature type="region of interest" description="Disordered" evidence="1">
    <location>
        <begin position="97"/>
        <end position="198"/>
    </location>
</feature>
<evidence type="ECO:0000313" key="3">
    <source>
        <dbReference type="Proteomes" id="UP001465976"/>
    </source>
</evidence>
<proteinExistence type="predicted"/>
<dbReference type="EMBL" id="JBAHYK010001279">
    <property type="protein sequence ID" value="KAL0568684.1"/>
    <property type="molecule type" value="Genomic_DNA"/>
</dbReference>
<sequence>MVDCSSDRDIECGREEESVELQGTPPETPTSPSSSPSEWSARGEPVPIVQPIRCSPNHSAVDLAHETLQGHPNEETLVKSVDIGTVSLGPVDFLVNPLEENSTNSTSMPNQSQQTDYATSTSTTLDDAAHGRLRRRSKHVRFEDTKQNWEAQHAQACHLRQISEESDEEVGEEADGGGRSAAAKEASPFSRKSDLYYR</sequence>
<evidence type="ECO:0000256" key="1">
    <source>
        <dbReference type="SAM" id="MobiDB-lite"/>
    </source>
</evidence>
<organism evidence="2 3">
    <name type="scientific">Marasmius crinis-equi</name>
    <dbReference type="NCBI Taxonomy" id="585013"/>
    <lineage>
        <taxon>Eukaryota</taxon>
        <taxon>Fungi</taxon>
        <taxon>Dikarya</taxon>
        <taxon>Basidiomycota</taxon>
        <taxon>Agaricomycotina</taxon>
        <taxon>Agaricomycetes</taxon>
        <taxon>Agaricomycetidae</taxon>
        <taxon>Agaricales</taxon>
        <taxon>Marasmiineae</taxon>
        <taxon>Marasmiaceae</taxon>
        <taxon>Marasmius</taxon>
    </lineage>
</organism>
<reference evidence="2 3" key="1">
    <citation type="submission" date="2024-02" db="EMBL/GenBank/DDBJ databases">
        <title>A draft genome for the cacao thread blight pathogen Marasmius crinis-equi.</title>
        <authorList>
            <person name="Cohen S.P."/>
            <person name="Baruah I.K."/>
            <person name="Amoako-Attah I."/>
            <person name="Bukari Y."/>
            <person name="Meinhardt L.W."/>
            <person name="Bailey B.A."/>
        </authorList>
    </citation>
    <scope>NUCLEOTIDE SEQUENCE [LARGE SCALE GENOMIC DNA]</scope>
    <source>
        <strain evidence="2 3">GH-76</strain>
    </source>
</reference>
<feature type="non-terminal residue" evidence="2">
    <location>
        <position position="198"/>
    </location>
</feature>